<dbReference type="SUPFAM" id="SSF103642">
    <property type="entry name" value="Sec-C motif"/>
    <property type="match status" value="2"/>
</dbReference>
<dbReference type="Pfam" id="PF17775">
    <property type="entry name" value="YchJ_M-like"/>
    <property type="match status" value="1"/>
</dbReference>
<organism evidence="2 3">
    <name type="scientific">Thalassospira lohafexi</name>
    <dbReference type="NCBI Taxonomy" id="744227"/>
    <lineage>
        <taxon>Bacteria</taxon>
        <taxon>Pseudomonadati</taxon>
        <taxon>Pseudomonadota</taxon>
        <taxon>Alphaproteobacteria</taxon>
        <taxon>Rhodospirillales</taxon>
        <taxon>Thalassospiraceae</taxon>
        <taxon>Thalassospira</taxon>
    </lineage>
</organism>
<evidence type="ECO:0000313" key="3">
    <source>
        <dbReference type="Proteomes" id="UP000233332"/>
    </source>
</evidence>
<dbReference type="EMBL" id="NXGX01000002">
    <property type="protein sequence ID" value="PKR59416.1"/>
    <property type="molecule type" value="Genomic_DNA"/>
</dbReference>
<dbReference type="InterPro" id="IPR004027">
    <property type="entry name" value="SEC_C_motif"/>
</dbReference>
<proteinExistence type="predicted"/>
<comment type="caution">
    <text evidence="2">The sequence shown here is derived from an EMBL/GenBank/DDBJ whole genome shotgun (WGS) entry which is preliminary data.</text>
</comment>
<sequence length="167" mass="18472">MPVSSETDLCPCGSSRRFDHCCGRFLSGADYPSTAEELMRSRYCAFVLRNGAYLSDTIAAEKRGAFDAKSIERDQTDWIGLEIIDCKAGGLLDQTGQVEFIARFNEHGQHHHLHERSSFERRAGKWVYVDGDFPNANGIKPGAAPHRVGRNDPCPCGSGKKFKKCCG</sequence>
<dbReference type="Proteomes" id="UP000233332">
    <property type="component" value="Unassembled WGS sequence"/>
</dbReference>
<dbReference type="InterPro" id="IPR048469">
    <property type="entry name" value="YchJ-like_M"/>
</dbReference>
<reference evidence="2 3" key="1">
    <citation type="submission" date="2017-09" db="EMBL/GenBank/DDBJ databases">
        <title>Biodiversity and function of Thalassospira species in the particle-attached aromatic-hydrocarbon-degrading consortia from the surface seawater of the China South Sea.</title>
        <authorList>
            <person name="Dong C."/>
            <person name="Lai Q."/>
            <person name="Shao Z."/>
        </authorList>
    </citation>
    <scope>NUCLEOTIDE SEQUENCE [LARGE SCALE GENOMIC DNA]</scope>
    <source>
        <strain evidence="2 3">139Z-12</strain>
    </source>
</reference>
<accession>A0A2N3L9K2</accession>
<dbReference type="AlphaFoldDB" id="A0A2N3L9K2"/>
<dbReference type="InterPro" id="IPR032710">
    <property type="entry name" value="NTF2-like_dom_sf"/>
</dbReference>
<keyword evidence="3" id="KW-1185">Reference proteome</keyword>
<feature type="domain" description="YchJ-like middle NTF2-like" evidence="1">
    <location>
        <begin position="34"/>
        <end position="131"/>
    </location>
</feature>
<protein>
    <submittedName>
        <fullName evidence="2">SecC motif-containing protein</fullName>
    </submittedName>
</protein>
<name>A0A2N3L9K2_9PROT</name>
<gene>
    <name evidence="2" type="ORF">COO92_05100</name>
</gene>
<dbReference type="RefSeq" id="WP_101300428.1">
    <property type="nucleotide sequence ID" value="NZ_NXGX01000002.1"/>
</dbReference>
<dbReference type="Gene3D" id="3.10.450.50">
    <property type="match status" value="1"/>
</dbReference>
<evidence type="ECO:0000259" key="1">
    <source>
        <dbReference type="Pfam" id="PF17775"/>
    </source>
</evidence>
<dbReference type="Pfam" id="PF02810">
    <property type="entry name" value="SEC-C"/>
    <property type="match status" value="2"/>
</dbReference>
<dbReference type="PANTHER" id="PTHR33747">
    <property type="entry name" value="UPF0225 PROTEIN SCO1677"/>
    <property type="match status" value="1"/>
</dbReference>
<dbReference type="NCBIfam" id="NF002449">
    <property type="entry name" value="PRK01617.1"/>
    <property type="match status" value="1"/>
</dbReference>
<dbReference type="PANTHER" id="PTHR33747:SF1">
    <property type="entry name" value="ADENYLATE CYCLASE-ASSOCIATED CAP C-TERMINAL DOMAIN-CONTAINING PROTEIN"/>
    <property type="match status" value="1"/>
</dbReference>
<evidence type="ECO:0000313" key="2">
    <source>
        <dbReference type="EMBL" id="PKR59416.1"/>
    </source>
</evidence>
<dbReference type="SUPFAM" id="SSF54427">
    <property type="entry name" value="NTF2-like"/>
    <property type="match status" value="1"/>
</dbReference>